<evidence type="ECO:0000313" key="4">
    <source>
        <dbReference type="EMBL" id="GAA1927887.1"/>
    </source>
</evidence>
<evidence type="ECO:0000313" key="5">
    <source>
        <dbReference type="Proteomes" id="UP001501612"/>
    </source>
</evidence>
<comment type="caution">
    <text evidence="4">The sequence shown here is derived from an EMBL/GenBank/DDBJ whole genome shotgun (WGS) entry which is preliminary data.</text>
</comment>
<dbReference type="InterPro" id="IPR027417">
    <property type="entry name" value="P-loop_NTPase"/>
</dbReference>
<dbReference type="InterPro" id="IPR016898">
    <property type="entry name" value="Polyphosphate_phosphotransfera"/>
</dbReference>
<organism evidence="4 5">
    <name type="scientific">Nocardioides lentus</name>
    <dbReference type="NCBI Taxonomy" id="338077"/>
    <lineage>
        <taxon>Bacteria</taxon>
        <taxon>Bacillati</taxon>
        <taxon>Actinomycetota</taxon>
        <taxon>Actinomycetes</taxon>
        <taxon>Propionibacteriales</taxon>
        <taxon>Nocardioidaceae</taxon>
        <taxon>Nocardioides</taxon>
    </lineage>
</organism>
<dbReference type="Pfam" id="PF03976">
    <property type="entry name" value="PPK2"/>
    <property type="match status" value="1"/>
</dbReference>
<evidence type="ECO:0000256" key="2">
    <source>
        <dbReference type="ARBA" id="ARBA00022777"/>
    </source>
</evidence>
<dbReference type="Gene3D" id="3.40.50.300">
    <property type="entry name" value="P-loop containing nucleotide triphosphate hydrolases"/>
    <property type="match status" value="1"/>
</dbReference>
<dbReference type="InterPro" id="IPR022300">
    <property type="entry name" value="PPK2-rel_1"/>
</dbReference>
<keyword evidence="2 4" id="KW-0418">Kinase</keyword>
<keyword evidence="1" id="KW-0808">Transferase</keyword>
<evidence type="ECO:0000256" key="1">
    <source>
        <dbReference type="ARBA" id="ARBA00022679"/>
    </source>
</evidence>
<proteinExistence type="predicted"/>
<dbReference type="EMBL" id="BAAAMY010000009">
    <property type="protein sequence ID" value="GAA1927887.1"/>
    <property type="molecule type" value="Genomic_DNA"/>
</dbReference>
<gene>
    <name evidence="4" type="ORF">GCM10009737_32170</name>
</gene>
<protein>
    <submittedName>
        <fullName evidence="4">Polyphosphate kinase 2 family protein</fullName>
    </submittedName>
</protein>
<dbReference type="GO" id="GO:0016301">
    <property type="term" value="F:kinase activity"/>
    <property type="evidence" value="ECO:0007669"/>
    <property type="project" value="UniProtKB-KW"/>
</dbReference>
<reference evidence="5" key="1">
    <citation type="journal article" date="2019" name="Int. J. Syst. Evol. Microbiol.">
        <title>The Global Catalogue of Microorganisms (GCM) 10K type strain sequencing project: providing services to taxonomists for standard genome sequencing and annotation.</title>
        <authorList>
            <consortium name="The Broad Institute Genomics Platform"/>
            <consortium name="The Broad Institute Genome Sequencing Center for Infectious Disease"/>
            <person name="Wu L."/>
            <person name="Ma J."/>
        </authorList>
    </citation>
    <scope>NUCLEOTIDE SEQUENCE [LARGE SCALE GENOMIC DNA]</scope>
    <source>
        <strain evidence="5">JCM 14046</strain>
    </source>
</reference>
<evidence type="ECO:0000259" key="3">
    <source>
        <dbReference type="Pfam" id="PF03976"/>
    </source>
</evidence>
<name>A0ABP5B1W5_9ACTN</name>
<dbReference type="NCBIfam" id="TIGR03709">
    <property type="entry name" value="PPK2_rel_1"/>
    <property type="match status" value="1"/>
</dbReference>
<dbReference type="PANTHER" id="PTHR34383">
    <property type="entry name" value="POLYPHOSPHATE:AMP PHOSPHOTRANSFERASE-RELATED"/>
    <property type="match status" value="1"/>
</dbReference>
<dbReference type="PIRSF" id="PIRSF028756">
    <property type="entry name" value="PPK2_prd"/>
    <property type="match status" value="1"/>
</dbReference>
<sequence length="279" mass="30982">MRELLRLTPGEVDLTAWDTRATPGFEGGKAEGRDALAALAPELADLQERLYAEGVAGSSRRVLLVLQGMDTSGKGGVVRHVAGLVDPQGLRVAGFGAPTAEELRHDFLWRIRRALPAPGRIGVFDRSHYEDVLAVKVRGLADPTEVERRYGAINDFEAELVAAGTPVLKCLLLISPDEQRERLLARMDDPTKQWKVAASDLEDRARWSAYREAYEVALRRTDTEVAPWYVVPADRKWYRNLAVATLLRETLAQMAPAWPPAVVDVADLRRRLLDEDPVA</sequence>
<accession>A0ABP5B1W5</accession>
<dbReference type="InterPro" id="IPR022488">
    <property type="entry name" value="PPK2-related"/>
</dbReference>
<feature type="domain" description="Polyphosphate kinase-2-related" evidence="3">
    <location>
        <begin position="29"/>
        <end position="254"/>
    </location>
</feature>
<dbReference type="SUPFAM" id="SSF52540">
    <property type="entry name" value="P-loop containing nucleoside triphosphate hydrolases"/>
    <property type="match status" value="1"/>
</dbReference>
<dbReference type="PANTHER" id="PTHR34383:SF3">
    <property type="entry name" value="POLYPHOSPHATE:AMP PHOSPHOTRANSFERASE"/>
    <property type="match status" value="1"/>
</dbReference>
<keyword evidence="5" id="KW-1185">Reference proteome</keyword>
<dbReference type="RefSeq" id="WP_344008640.1">
    <property type="nucleotide sequence ID" value="NZ_BAAAMY010000009.1"/>
</dbReference>
<dbReference type="Proteomes" id="UP001501612">
    <property type="component" value="Unassembled WGS sequence"/>
</dbReference>